<gene>
    <name evidence="2" type="ORF">OJ252_794</name>
</gene>
<evidence type="ECO:0000313" key="3">
    <source>
        <dbReference type="Proteomes" id="UP001071777"/>
    </source>
</evidence>
<comment type="caution">
    <text evidence="2">The sequence shown here is derived from an EMBL/GenBank/DDBJ whole genome shotgun (WGS) entry which is preliminary data.</text>
</comment>
<organism evidence="2 3">
    <name type="scientific">Cryptosporidium canis</name>
    <dbReference type="NCBI Taxonomy" id="195482"/>
    <lineage>
        <taxon>Eukaryota</taxon>
        <taxon>Sar</taxon>
        <taxon>Alveolata</taxon>
        <taxon>Apicomplexa</taxon>
        <taxon>Conoidasida</taxon>
        <taxon>Coccidia</taxon>
        <taxon>Eucoccidiorida</taxon>
        <taxon>Eimeriorina</taxon>
        <taxon>Cryptosporidiidae</taxon>
        <taxon>Cryptosporidium</taxon>
    </lineage>
</organism>
<feature type="region of interest" description="Disordered" evidence="1">
    <location>
        <begin position="64"/>
        <end position="84"/>
    </location>
</feature>
<proteinExistence type="predicted"/>
<accession>A0ABQ8PA81</accession>
<evidence type="ECO:0000313" key="2">
    <source>
        <dbReference type="EMBL" id="KAJ1614182.1"/>
    </source>
</evidence>
<sequence>MQSELGLSGRTWAPSFIRRTRSRKLGGGAEQLLGGLGSEVVDARKDLLCDVLSKEVDQLVDEGVEPNVEDVSPGALAEDGGAPDVPRAYRAHQTREGVQGLDVWSE</sequence>
<reference evidence="2" key="1">
    <citation type="submission" date="2022-10" db="EMBL/GenBank/DDBJ databases">
        <title>Adaptive evolution leads to modifications in subtelomeric GC content in a zoonotic Cryptosporidium species.</title>
        <authorList>
            <person name="Li J."/>
            <person name="Feng Y."/>
            <person name="Xiao L."/>
        </authorList>
    </citation>
    <scope>NUCLEOTIDE SEQUENCE</scope>
    <source>
        <strain evidence="2">25894</strain>
    </source>
</reference>
<protein>
    <submittedName>
        <fullName evidence="2">Uncharacterized protein</fullName>
    </submittedName>
</protein>
<keyword evidence="3" id="KW-1185">Reference proteome</keyword>
<dbReference type="Proteomes" id="UP001071777">
    <property type="component" value="Unassembled WGS sequence"/>
</dbReference>
<name>A0ABQ8PA81_9CRYT</name>
<dbReference type="EMBL" id="JAPCXB010000026">
    <property type="protein sequence ID" value="KAJ1614182.1"/>
    <property type="molecule type" value="Genomic_DNA"/>
</dbReference>
<evidence type="ECO:0000256" key="1">
    <source>
        <dbReference type="SAM" id="MobiDB-lite"/>
    </source>
</evidence>